<dbReference type="Proteomes" id="UP000192727">
    <property type="component" value="Chromosome"/>
</dbReference>
<dbReference type="GO" id="GO:0003677">
    <property type="term" value="F:DNA binding"/>
    <property type="evidence" value="ECO:0007669"/>
    <property type="project" value="UniProtKB-KW"/>
</dbReference>
<evidence type="ECO:0000259" key="2">
    <source>
        <dbReference type="PROSITE" id="PS50943"/>
    </source>
</evidence>
<dbReference type="InterPro" id="IPR010982">
    <property type="entry name" value="Lambda_DNA-bd_dom_sf"/>
</dbReference>
<dbReference type="InterPro" id="IPR001387">
    <property type="entry name" value="Cro/C1-type_HTH"/>
</dbReference>
<dbReference type="Gene3D" id="1.10.260.40">
    <property type="entry name" value="lambda repressor-like DNA-binding domains"/>
    <property type="match status" value="1"/>
</dbReference>
<feature type="domain" description="HTH cro/C1-type" evidence="2">
    <location>
        <begin position="7"/>
        <end position="61"/>
    </location>
</feature>
<organism evidence="3 4">
    <name type="scientific">Paenibacillus larvae subsp. pulvifaciens</name>
    <dbReference type="NCBI Taxonomy" id="1477"/>
    <lineage>
        <taxon>Bacteria</taxon>
        <taxon>Bacillati</taxon>
        <taxon>Bacillota</taxon>
        <taxon>Bacilli</taxon>
        <taxon>Bacillales</taxon>
        <taxon>Paenibacillaceae</taxon>
        <taxon>Paenibacillus</taxon>
    </lineage>
</organism>
<dbReference type="Pfam" id="PF01381">
    <property type="entry name" value="HTH_3"/>
    <property type="match status" value="1"/>
</dbReference>
<dbReference type="PANTHER" id="PTHR46558:SF11">
    <property type="entry name" value="HTH-TYPE TRANSCRIPTIONAL REGULATOR XRE"/>
    <property type="match status" value="1"/>
</dbReference>
<sequence length="71" mass="8186">MNFSDRLKSLRKQHKVSQFKLAQASGMSERTFRKYESGEIEPTISVLILICNYFDVSADYLLGLSDNPKRN</sequence>
<proteinExistence type="predicted"/>
<dbReference type="EMBL" id="CP020557">
    <property type="protein sequence ID" value="ARF68920.1"/>
    <property type="molecule type" value="Genomic_DNA"/>
</dbReference>
<dbReference type="CDD" id="cd00093">
    <property type="entry name" value="HTH_XRE"/>
    <property type="match status" value="1"/>
</dbReference>
<keyword evidence="1" id="KW-0238">DNA-binding</keyword>
<evidence type="ECO:0000313" key="4">
    <source>
        <dbReference type="Proteomes" id="UP000192727"/>
    </source>
</evidence>
<evidence type="ECO:0000313" key="3">
    <source>
        <dbReference type="EMBL" id="ARF68920.1"/>
    </source>
</evidence>
<dbReference type="SUPFAM" id="SSF47413">
    <property type="entry name" value="lambda repressor-like DNA-binding domains"/>
    <property type="match status" value="1"/>
</dbReference>
<dbReference type="PANTHER" id="PTHR46558">
    <property type="entry name" value="TRACRIPTIONAL REGULATORY PROTEIN-RELATED-RELATED"/>
    <property type="match status" value="1"/>
</dbReference>
<accession>A0A1V0UVE5</accession>
<dbReference type="AlphaFoldDB" id="A0A1V0UVE5"/>
<reference evidence="3 4" key="1">
    <citation type="submission" date="2017-03" db="EMBL/GenBank/DDBJ databases">
        <title>Paenibacillus larvae genome sequencing.</title>
        <authorList>
            <person name="Dingman D.W."/>
        </authorList>
    </citation>
    <scope>NUCLEOTIDE SEQUENCE [LARGE SCALE GENOMIC DNA]</scope>
    <source>
        <strain evidence="3 4">SAG 10367</strain>
    </source>
</reference>
<dbReference type="RefSeq" id="WP_083040719.1">
    <property type="nucleotide sequence ID" value="NZ_CP020557.1"/>
</dbReference>
<protein>
    <submittedName>
        <fullName evidence="3">Transcriptional regulator</fullName>
    </submittedName>
</protein>
<dbReference type="SMART" id="SM00530">
    <property type="entry name" value="HTH_XRE"/>
    <property type="match status" value="1"/>
</dbReference>
<gene>
    <name evidence="3" type="ORF">B7C51_15630</name>
</gene>
<name>A0A1V0UVE5_9BACL</name>
<dbReference type="PROSITE" id="PS50943">
    <property type="entry name" value="HTH_CROC1"/>
    <property type="match status" value="1"/>
</dbReference>
<evidence type="ECO:0000256" key="1">
    <source>
        <dbReference type="ARBA" id="ARBA00023125"/>
    </source>
</evidence>